<proteinExistence type="inferred from homology"/>
<protein>
    <recommendedName>
        <fullName evidence="2">14-3-3 domain-containing protein</fullName>
    </recommendedName>
</protein>
<dbReference type="InterPro" id="IPR023410">
    <property type="entry name" value="14-3-3_domain"/>
</dbReference>
<dbReference type="GO" id="GO:0005737">
    <property type="term" value="C:cytoplasm"/>
    <property type="evidence" value="ECO:0000318"/>
    <property type="project" value="GO_Central"/>
</dbReference>
<feature type="domain" description="14-3-3" evidence="2">
    <location>
        <begin position="16"/>
        <end position="224"/>
    </location>
</feature>
<dbReference type="VEuPathDB" id="TrichDB:TVAG_314940"/>
<dbReference type="Gene3D" id="1.20.190.20">
    <property type="entry name" value="14-3-3 domain"/>
    <property type="match status" value="1"/>
</dbReference>
<comment type="similarity">
    <text evidence="1">Belongs to the 14-3-3 family.</text>
</comment>
<dbReference type="STRING" id="5722.A2ETT3"/>
<gene>
    <name evidence="3" type="ORF">TVAG_314940</name>
</gene>
<sequence>MEEIEIDDYVLSLDIQFKRYPMLFQHVQTIINKNGCLTEKEQQLYLLGAEKFIAKTVNNIKLFKELADNKKGNYVIALKDKNIMLKRELFDFYNDFSKKITDTLLPISKTADSTISCRRSLGYVTTLLYPHFSIDEKTTVRNRTLESFNQAMYMAKTSLKFTDDLKLELVLNFANFEHICYGYTQEAIQIMQEAIGMAMENGGNELTPKGRRMIEAMINNITMWCHPDTS</sequence>
<dbReference type="AlphaFoldDB" id="A2ETT3"/>
<keyword evidence="4" id="KW-1185">Reference proteome</keyword>
<evidence type="ECO:0000313" key="3">
    <source>
        <dbReference type="EMBL" id="EAY03964.1"/>
    </source>
</evidence>
<dbReference type="InParanoid" id="A2ETT3"/>
<organism evidence="3 4">
    <name type="scientific">Trichomonas vaginalis (strain ATCC PRA-98 / G3)</name>
    <dbReference type="NCBI Taxonomy" id="412133"/>
    <lineage>
        <taxon>Eukaryota</taxon>
        <taxon>Metamonada</taxon>
        <taxon>Parabasalia</taxon>
        <taxon>Trichomonadida</taxon>
        <taxon>Trichomonadidae</taxon>
        <taxon>Trichomonas</taxon>
    </lineage>
</organism>
<dbReference type="EMBL" id="DS113489">
    <property type="protein sequence ID" value="EAY03964.1"/>
    <property type="molecule type" value="Genomic_DNA"/>
</dbReference>
<evidence type="ECO:0000256" key="1">
    <source>
        <dbReference type="ARBA" id="ARBA00006141"/>
    </source>
</evidence>
<dbReference type="GO" id="GO:0008104">
    <property type="term" value="P:intracellular protein localization"/>
    <property type="evidence" value="ECO:0000318"/>
    <property type="project" value="GO_Central"/>
</dbReference>
<dbReference type="VEuPathDB" id="TrichDB:TVAGG3_0045850"/>
<reference evidence="3" key="2">
    <citation type="journal article" date="2007" name="Science">
        <title>Draft genome sequence of the sexually transmitted pathogen Trichomonas vaginalis.</title>
        <authorList>
            <person name="Carlton J.M."/>
            <person name="Hirt R.P."/>
            <person name="Silva J.C."/>
            <person name="Delcher A.L."/>
            <person name="Schatz M."/>
            <person name="Zhao Q."/>
            <person name="Wortman J.R."/>
            <person name="Bidwell S.L."/>
            <person name="Alsmark U.C.M."/>
            <person name="Besteiro S."/>
            <person name="Sicheritz-Ponten T."/>
            <person name="Noel C.J."/>
            <person name="Dacks J.B."/>
            <person name="Foster P.G."/>
            <person name="Simillion C."/>
            <person name="Van de Peer Y."/>
            <person name="Miranda-Saavedra D."/>
            <person name="Barton G.J."/>
            <person name="Westrop G.D."/>
            <person name="Mueller S."/>
            <person name="Dessi D."/>
            <person name="Fiori P.L."/>
            <person name="Ren Q."/>
            <person name="Paulsen I."/>
            <person name="Zhang H."/>
            <person name="Bastida-Corcuera F.D."/>
            <person name="Simoes-Barbosa A."/>
            <person name="Brown M.T."/>
            <person name="Hayes R.D."/>
            <person name="Mukherjee M."/>
            <person name="Okumura C.Y."/>
            <person name="Schneider R."/>
            <person name="Smith A.J."/>
            <person name="Vanacova S."/>
            <person name="Villalvazo M."/>
            <person name="Haas B.J."/>
            <person name="Pertea M."/>
            <person name="Feldblyum T.V."/>
            <person name="Utterback T.R."/>
            <person name="Shu C.L."/>
            <person name="Osoegawa K."/>
            <person name="de Jong P.J."/>
            <person name="Hrdy I."/>
            <person name="Horvathova L."/>
            <person name="Zubacova Z."/>
            <person name="Dolezal P."/>
            <person name="Malik S.B."/>
            <person name="Logsdon J.M. Jr."/>
            <person name="Henze K."/>
            <person name="Gupta A."/>
            <person name="Wang C.C."/>
            <person name="Dunne R.L."/>
            <person name="Upcroft J.A."/>
            <person name="Upcroft P."/>
            <person name="White O."/>
            <person name="Salzberg S.L."/>
            <person name="Tang P."/>
            <person name="Chiu C.-H."/>
            <person name="Lee Y.-S."/>
            <person name="Embley T.M."/>
            <person name="Coombs G.H."/>
            <person name="Mottram J.C."/>
            <person name="Tachezy J."/>
            <person name="Fraser-Liggett C.M."/>
            <person name="Johnson P.J."/>
        </authorList>
    </citation>
    <scope>NUCLEOTIDE SEQUENCE [LARGE SCALE GENOMIC DNA]</scope>
    <source>
        <strain evidence="3">G3</strain>
    </source>
</reference>
<reference evidence="3" key="1">
    <citation type="submission" date="2006-10" db="EMBL/GenBank/DDBJ databases">
        <authorList>
            <person name="Amadeo P."/>
            <person name="Zhao Q."/>
            <person name="Wortman J."/>
            <person name="Fraser-Liggett C."/>
            <person name="Carlton J."/>
        </authorList>
    </citation>
    <scope>NUCLEOTIDE SEQUENCE</scope>
    <source>
        <strain evidence="3">G3</strain>
    </source>
</reference>
<dbReference type="KEGG" id="tva:4761812"/>
<evidence type="ECO:0000313" key="4">
    <source>
        <dbReference type="Proteomes" id="UP000001542"/>
    </source>
</evidence>
<dbReference type="RefSeq" id="XP_001316187.1">
    <property type="nucleotide sequence ID" value="XM_001316152.1"/>
</dbReference>
<evidence type="ECO:0000259" key="2">
    <source>
        <dbReference type="Pfam" id="PF00244"/>
    </source>
</evidence>
<accession>A2ETT3</accession>
<name>A2ETT3_TRIV3</name>
<dbReference type="InterPro" id="IPR036815">
    <property type="entry name" value="14-3-3_dom_sf"/>
</dbReference>
<dbReference type="Pfam" id="PF00244">
    <property type="entry name" value="14-3-3"/>
    <property type="match status" value="1"/>
</dbReference>
<dbReference type="GO" id="GO:0007165">
    <property type="term" value="P:signal transduction"/>
    <property type="evidence" value="ECO:0000318"/>
    <property type="project" value="GO_Central"/>
</dbReference>
<dbReference type="Proteomes" id="UP000001542">
    <property type="component" value="Unassembled WGS sequence"/>
</dbReference>
<dbReference type="SMR" id="A2ETT3"/>
<dbReference type="SUPFAM" id="SSF48445">
    <property type="entry name" value="14-3-3 protein"/>
    <property type="match status" value="1"/>
</dbReference>